<name>A0A9N9F647_9GLOM</name>
<protein>
    <submittedName>
        <fullName evidence="2">7289_t:CDS:1</fullName>
    </submittedName>
</protein>
<reference evidence="2" key="1">
    <citation type="submission" date="2021-06" db="EMBL/GenBank/DDBJ databases">
        <authorList>
            <person name="Kallberg Y."/>
            <person name="Tangrot J."/>
            <person name="Rosling A."/>
        </authorList>
    </citation>
    <scope>NUCLEOTIDE SEQUENCE</scope>
    <source>
        <strain evidence="2">FL130A</strain>
    </source>
</reference>
<dbReference type="Proteomes" id="UP000789508">
    <property type="component" value="Unassembled WGS sequence"/>
</dbReference>
<evidence type="ECO:0000313" key="3">
    <source>
        <dbReference type="Proteomes" id="UP000789508"/>
    </source>
</evidence>
<keyword evidence="1" id="KW-0175">Coiled coil</keyword>
<comment type="caution">
    <text evidence="2">The sequence shown here is derived from an EMBL/GenBank/DDBJ whole genome shotgun (WGS) entry which is preliminary data.</text>
</comment>
<dbReference type="EMBL" id="CAJVPS010000878">
    <property type="protein sequence ID" value="CAG8513161.1"/>
    <property type="molecule type" value="Genomic_DNA"/>
</dbReference>
<evidence type="ECO:0000313" key="2">
    <source>
        <dbReference type="EMBL" id="CAG8513161.1"/>
    </source>
</evidence>
<keyword evidence="3" id="KW-1185">Reference proteome</keyword>
<organism evidence="2 3">
    <name type="scientific">Ambispora leptoticha</name>
    <dbReference type="NCBI Taxonomy" id="144679"/>
    <lineage>
        <taxon>Eukaryota</taxon>
        <taxon>Fungi</taxon>
        <taxon>Fungi incertae sedis</taxon>
        <taxon>Mucoromycota</taxon>
        <taxon>Glomeromycotina</taxon>
        <taxon>Glomeromycetes</taxon>
        <taxon>Archaeosporales</taxon>
        <taxon>Ambisporaceae</taxon>
        <taxon>Ambispora</taxon>
    </lineage>
</organism>
<evidence type="ECO:0000256" key="1">
    <source>
        <dbReference type="SAM" id="Coils"/>
    </source>
</evidence>
<dbReference type="OrthoDB" id="10599234at2759"/>
<gene>
    <name evidence="2" type="ORF">ALEPTO_LOCUS4079</name>
</gene>
<sequence length="240" mass="28140">MVIAKEVRIALQRLKLIERLILHRETPWLLSADDKKIKDDDSQVIKMLKKALKPETKTVGTQTETLYLLTPEEKTALDEKIADFNKKLVNNLEALKKAWGKNYEVQTELDKTKQALVIETQAREDAIIKNENLQKLYESETKDLQEKITNLNKDLDYMAINYAKSSVEKDEKVKQIQREAQEVREKLEAIQNVRKVSIEIRAKPEMKSVWVQTKLTAKQIKQMEKDLEYKKNYPTNVLWK</sequence>
<dbReference type="AlphaFoldDB" id="A0A9N9F647"/>
<feature type="coiled-coil region" evidence="1">
    <location>
        <begin position="130"/>
        <end position="193"/>
    </location>
</feature>
<proteinExistence type="predicted"/>
<accession>A0A9N9F647</accession>